<feature type="compositionally biased region" description="Low complexity" evidence="1">
    <location>
        <begin position="413"/>
        <end position="422"/>
    </location>
</feature>
<evidence type="ECO:0000313" key="2">
    <source>
        <dbReference type="EnsemblMetazoa" id="AATE009813-PA.1"/>
    </source>
</evidence>
<dbReference type="AlphaFoldDB" id="A0A182J1Y1"/>
<feature type="compositionally biased region" description="Low complexity" evidence="1">
    <location>
        <begin position="369"/>
        <end position="402"/>
    </location>
</feature>
<dbReference type="VEuPathDB" id="VectorBase:AATE009813"/>
<sequence length="530" mass="54321">MIISIRGRIFCRLKDAGGWESLGHSGLPVPALSSVPSSGTTWEVLSTDGHPSLNELVLPASGAFMQGLLPKTATNHPFGNLFPPYPFKEKPLPTSTELLTHHLQLQLAFRGKDLPGAEPKMHSFFTALWHLPMCQSRDSLTVSDGFQKSMPLPSTGVPGAPPPTGAPTICQQVVSHEAALALASSHGALCNYANVTTAPYGGYDLAGSLLSASVLPPGSAGTVGTAGPLPATALITIETSPGLVLAGQPSLSGATNTGAAIEWHQQQQQQQQHSHACGHRPEPLPASVSFLPTISAADTSDFVGVGTLDILKGVGQDSIIGIRSKALEVNDGRKVVTVIESSSQLAASSGTTPAPVLSGSLPRTGKAISATMTMTTTTTTTTATATTSTTTPAPTTSGTPGSQVSLLPYYSDQHPPSGQPPGSHHKPAPPMPPTITVTSTDDPGRIDGMLDRISHDLDYLLNRTGDNGSSVVPIQLRPATGGSGGTGGPPAAPTLAPAPAPAPGSISAPLIPTCHSVHEVIIEESEEVDS</sequence>
<feature type="compositionally biased region" description="Polar residues" evidence="1">
    <location>
        <begin position="342"/>
        <end position="352"/>
    </location>
</feature>
<name>A0A182J1Y1_ANOAO</name>
<protein>
    <submittedName>
        <fullName evidence="2">Uncharacterized protein</fullName>
    </submittedName>
</protein>
<accession>A0A182J1Y1</accession>
<reference evidence="2" key="1">
    <citation type="submission" date="2022-08" db="UniProtKB">
        <authorList>
            <consortium name="EnsemblMetazoa"/>
        </authorList>
    </citation>
    <scope>IDENTIFICATION</scope>
    <source>
        <strain evidence="2">EBRO</strain>
    </source>
</reference>
<dbReference type="EnsemblMetazoa" id="AATE009813-RA">
    <property type="protein sequence ID" value="AATE009813-PA.1"/>
    <property type="gene ID" value="AATE009813"/>
</dbReference>
<feature type="region of interest" description="Disordered" evidence="1">
    <location>
        <begin position="342"/>
        <end position="444"/>
    </location>
</feature>
<evidence type="ECO:0000256" key="1">
    <source>
        <dbReference type="SAM" id="MobiDB-lite"/>
    </source>
</evidence>
<organism evidence="2">
    <name type="scientific">Anopheles atroparvus</name>
    <name type="common">European mosquito</name>
    <dbReference type="NCBI Taxonomy" id="41427"/>
    <lineage>
        <taxon>Eukaryota</taxon>
        <taxon>Metazoa</taxon>
        <taxon>Ecdysozoa</taxon>
        <taxon>Arthropoda</taxon>
        <taxon>Hexapoda</taxon>
        <taxon>Insecta</taxon>
        <taxon>Pterygota</taxon>
        <taxon>Neoptera</taxon>
        <taxon>Endopterygota</taxon>
        <taxon>Diptera</taxon>
        <taxon>Nematocera</taxon>
        <taxon>Culicoidea</taxon>
        <taxon>Culicidae</taxon>
        <taxon>Anophelinae</taxon>
        <taxon>Anopheles</taxon>
    </lineage>
</organism>
<proteinExistence type="predicted"/>